<accession>A0A9D1ES42</accession>
<dbReference type="PANTHER" id="PTHR48097:SF5">
    <property type="entry name" value="LOW SPECIFICITY L-THREONINE ALDOLASE"/>
    <property type="match status" value="1"/>
</dbReference>
<reference evidence="5" key="2">
    <citation type="journal article" date="2021" name="PeerJ">
        <title>Extensive microbial diversity within the chicken gut microbiome revealed by metagenomics and culture.</title>
        <authorList>
            <person name="Gilroy R."/>
            <person name="Ravi A."/>
            <person name="Getino M."/>
            <person name="Pursley I."/>
            <person name="Horton D.L."/>
            <person name="Alikhan N.F."/>
            <person name="Baker D."/>
            <person name="Gharbi K."/>
            <person name="Hall N."/>
            <person name="Watson M."/>
            <person name="Adriaenssens E.M."/>
            <person name="Foster-Nyarko E."/>
            <person name="Jarju S."/>
            <person name="Secka A."/>
            <person name="Antonio M."/>
            <person name="Oren A."/>
            <person name="Chaudhuri R.R."/>
            <person name="La Ragione R."/>
            <person name="Hildebrand F."/>
            <person name="Pallen M.J."/>
        </authorList>
    </citation>
    <scope>NUCLEOTIDE SEQUENCE</scope>
    <source>
        <strain evidence="5">CHK190-19873</strain>
    </source>
</reference>
<name>A0A9D1ES42_9FIRM</name>
<protein>
    <submittedName>
        <fullName evidence="5">Low specificity L-threonine aldolase</fullName>
    </submittedName>
</protein>
<evidence type="ECO:0000256" key="3">
    <source>
        <dbReference type="ARBA" id="ARBA00022898"/>
    </source>
</evidence>
<dbReference type="Proteomes" id="UP000823935">
    <property type="component" value="Unassembled WGS sequence"/>
</dbReference>
<dbReference type="Pfam" id="PF01212">
    <property type="entry name" value="Beta_elim_lyase"/>
    <property type="match status" value="1"/>
</dbReference>
<dbReference type="InterPro" id="IPR015421">
    <property type="entry name" value="PyrdxlP-dep_Trfase_major"/>
</dbReference>
<reference evidence="5" key="1">
    <citation type="submission" date="2020-10" db="EMBL/GenBank/DDBJ databases">
        <authorList>
            <person name="Gilroy R."/>
        </authorList>
    </citation>
    <scope>NUCLEOTIDE SEQUENCE</scope>
    <source>
        <strain evidence="5">CHK190-19873</strain>
    </source>
</reference>
<dbReference type="InterPro" id="IPR015422">
    <property type="entry name" value="PyrdxlP-dep_Trfase_small"/>
</dbReference>
<evidence type="ECO:0000259" key="4">
    <source>
        <dbReference type="Pfam" id="PF01212"/>
    </source>
</evidence>
<sequence length="344" mass="37989">MLSFENDYSEGAHEKILQRLIETNLEQLPGYGTDIYCARAAEKIKAACQCPEADVYFLAGGTQTNAIVIDSMLAPYEGVIAAVSGHINAHEAGAVEYTGHKVLPLSQRQGKLDPKELAKFLENFWADPNHEHMVFPGMVYLSWPTEYGTLYSRKELTEISEICRRFGIPLYLDGARLGYGLASPKADLTLPELAALCDAFYIGGTKVGALCGEAVVFTGQSTPPHFLTRIKQHGALPAKGRLLGIQFDTLFTDGLYFQISRHAIEMAGLLKAGLQKLGYSFYLDSPTNQQFVILDNQTLEALKGRVAVSFWEPLDETRTVVRFATSWATRKEDIETLMEILGPA</sequence>
<organism evidence="5 6">
    <name type="scientific">Candidatus Limivivens intestinipullorum</name>
    <dbReference type="NCBI Taxonomy" id="2840858"/>
    <lineage>
        <taxon>Bacteria</taxon>
        <taxon>Bacillati</taxon>
        <taxon>Bacillota</taxon>
        <taxon>Clostridia</taxon>
        <taxon>Lachnospirales</taxon>
        <taxon>Lachnospiraceae</taxon>
        <taxon>Lachnospiraceae incertae sedis</taxon>
        <taxon>Candidatus Limivivens</taxon>
    </lineage>
</organism>
<feature type="domain" description="Aromatic amino acid beta-eliminating lyase/threonine aldolase" evidence="4">
    <location>
        <begin position="30"/>
        <end position="226"/>
    </location>
</feature>
<evidence type="ECO:0000313" key="5">
    <source>
        <dbReference type="EMBL" id="HIS30726.1"/>
    </source>
</evidence>
<dbReference type="PANTHER" id="PTHR48097">
    <property type="entry name" value="L-THREONINE ALDOLASE-RELATED"/>
    <property type="match status" value="1"/>
</dbReference>
<proteinExistence type="inferred from homology"/>
<dbReference type="Gene3D" id="3.90.1150.10">
    <property type="entry name" value="Aspartate Aminotransferase, domain 1"/>
    <property type="match status" value="1"/>
</dbReference>
<dbReference type="GO" id="GO:0006520">
    <property type="term" value="P:amino acid metabolic process"/>
    <property type="evidence" value="ECO:0007669"/>
    <property type="project" value="InterPro"/>
</dbReference>
<dbReference type="InterPro" id="IPR001597">
    <property type="entry name" value="ArAA_b-elim_lyase/Thr_aldolase"/>
</dbReference>
<dbReference type="SUPFAM" id="SSF53383">
    <property type="entry name" value="PLP-dependent transferases"/>
    <property type="match status" value="1"/>
</dbReference>
<evidence type="ECO:0000313" key="6">
    <source>
        <dbReference type="Proteomes" id="UP000823935"/>
    </source>
</evidence>
<evidence type="ECO:0000256" key="2">
    <source>
        <dbReference type="ARBA" id="ARBA00006966"/>
    </source>
</evidence>
<comment type="caution">
    <text evidence="5">The sequence shown here is derived from an EMBL/GenBank/DDBJ whole genome shotgun (WGS) entry which is preliminary data.</text>
</comment>
<dbReference type="Gene3D" id="3.40.640.10">
    <property type="entry name" value="Type I PLP-dependent aspartate aminotransferase-like (Major domain)"/>
    <property type="match status" value="1"/>
</dbReference>
<dbReference type="GO" id="GO:0016829">
    <property type="term" value="F:lyase activity"/>
    <property type="evidence" value="ECO:0007669"/>
    <property type="project" value="InterPro"/>
</dbReference>
<comment type="similarity">
    <text evidence="2">Belongs to the threonine aldolase family.</text>
</comment>
<gene>
    <name evidence="5" type="ORF">IAB44_04130</name>
</gene>
<dbReference type="InterPro" id="IPR015424">
    <property type="entry name" value="PyrdxlP-dep_Trfase"/>
</dbReference>
<dbReference type="AlphaFoldDB" id="A0A9D1ES42"/>
<dbReference type="EMBL" id="DVIQ01000023">
    <property type="protein sequence ID" value="HIS30726.1"/>
    <property type="molecule type" value="Genomic_DNA"/>
</dbReference>
<keyword evidence="3" id="KW-0663">Pyridoxal phosphate</keyword>
<evidence type="ECO:0000256" key="1">
    <source>
        <dbReference type="ARBA" id="ARBA00001933"/>
    </source>
</evidence>
<comment type="cofactor">
    <cofactor evidence="1">
        <name>pyridoxal 5'-phosphate</name>
        <dbReference type="ChEBI" id="CHEBI:597326"/>
    </cofactor>
</comment>